<keyword evidence="11" id="KW-1006">Bacterial flagellum protein export</keyword>
<dbReference type="GO" id="GO:0005525">
    <property type="term" value="F:GTP binding"/>
    <property type="evidence" value="ECO:0007669"/>
    <property type="project" value="UniProtKB-UniRule"/>
</dbReference>
<keyword evidence="16" id="KW-0969">Cilium</keyword>
<reference evidence="16 17" key="1">
    <citation type="submission" date="2018-05" db="EMBL/GenBank/DDBJ databases">
        <title>Genomic Encyclopedia of Type Strains, Phase IV (KMG-IV): sequencing the most valuable type-strain genomes for metagenomic binning, comparative biology and taxonomic classification.</title>
        <authorList>
            <person name="Goeker M."/>
        </authorList>
    </citation>
    <scope>NUCLEOTIDE SEQUENCE [LARGE SCALE GENOMIC DNA]</scope>
    <source>
        <strain evidence="16 17">DSM 22440</strain>
    </source>
</reference>
<dbReference type="OrthoDB" id="9778554at2"/>
<dbReference type="GO" id="GO:0015031">
    <property type="term" value="P:protein transport"/>
    <property type="evidence" value="ECO:0007669"/>
    <property type="project" value="UniProtKB-KW"/>
</dbReference>
<evidence type="ECO:0000256" key="13">
    <source>
        <dbReference type="NCBIfam" id="TIGR03499"/>
    </source>
</evidence>
<dbReference type="InterPro" id="IPR020006">
    <property type="entry name" value="FlhF"/>
</dbReference>
<keyword evidence="4" id="KW-0813">Transport</keyword>
<dbReference type="Gene3D" id="3.40.50.300">
    <property type="entry name" value="P-loop containing nucleotide triphosphate hydrolases"/>
    <property type="match status" value="1"/>
</dbReference>
<evidence type="ECO:0000256" key="10">
    <source>
        <dbReference type="ARBA" id="ARBA00023136"/>
    </source>
</evidence>
<evidence type="ECO:0000256" key="7">
    <source>
        <dbReference type="ARBA" id="ARBA00022795"/>
    </source>
</evidence>
<evidence type="ECO:0000256" key="6">
    <source>
        <dbReference type="ARBA" id="ARBA00022741"/>
    </source>
</evidence>
<keyword evidence="9" id="KW-0342">GTP-binding</keyword>
<evidence type="ECO:0000256" key="4">
    <source>
        <dbReference type="ARBA" id="ARBA00022448"/>
    </source>
</evidence>
<dbReference type="PANTHER" id="PTHR43134">
    <property type="entry name" value="SIGNAL RECOGNITION PARTICLE RECEPTOR SUBUNIT ALPHA"/>
    <property type="match status" value="1"/>
</dbReference>
<dbReference type="GO" id="GO:0006614">
    <property type="term" value="P:SRP-dependent cotranslational protein targeting to membrane"/>
    <property type="evidence" value="ECO:0007669"/>
    <property type="project" value="UniProtKB-UniRule"/>
</dbReference>
<dbReference type="GO" id="GO:0005886">
    <property type="term" value="C:plasma membrane"/>
    <property type="evidence" value="ECO:0007669"/>
    <property type="project" value="UniProtKB-SubCell"/>
</dbReference>
<dbReference type="PANTHER" id="PTHR43134:SF3">
    <property type="entry name" value="FLAGELLAR BIOSYNTHESIS PROTEIN FLHF"/>
    <property type="match status" value="1"/>
</dbReference>
<dbReference type="InterPro" id="IPR027417">
    <property type="entry name" value="P-loop_NTPase"/>
</dbReference>
<dbReference type="GO" id="GO:0003924">
    <property type="term" value="F:GTPase activity"/>
    <property type="evidence" value="ECO:0007669"/>
    <property type="project" value="UniProtKB-UniRule"/>
</dbReference>
<keyword evidence="16" id="KW-0282">Flagellum</keyword>
<evidence type="ECO:0000256" key="8">
    <source>
        <dbReference type="ARBA" id="ARBA00022927"/>
    </source>
</evidence>
<accession>A0A2V3WDC4</accession>
<evidence type="ECO:0000259" key="15">
    <source>
        <dbReference type="SMART" id="SM00962"/>
    </source>
</evidence>
<keyword evidence="16" id="KW-0966">Cell projection</keyword>
<evidence type="ECO:0000313" key="17">
    <source>
        <dbReference type="Proteomes" id="UP000247922"/>
    </source>
</evidence>
<evidence type="ECO:0000313" key="16">
    <source>
        <dbReference type="EMBL" id="PXW92513.1"/>
    </source>
</evidence>
<dbReference type="FunFam" id="3.40.50.300:FF:000695">
    <property type="entry name" value="Flagellar biosynthesis regulator FlhF"/>
    <property type="match status" value="1"/>
</dbReference>
<evidence type="ECO:0000256" key="9">
    <source>
        <dbReference type="ARBA" id="ARBA00023134"/>
    </source>
</evidence>
<dbReference type="RefSeq" id="WP_110250394.1">
    <property type="nucleotide sequence ID" value="NZ_QJJR01000002.1"/>
</dbReference>
<dbReference type="Pfam" id="PF00448">
    <property type="entry name" value="SRP54"/>
    <property type="match status" value="1"/>
</dbReference>
<keyword evidence="8" id="KW-0653">Protein transport</keyword>
<dbReference type="CDD" id="cd17873">
    <property type="entry name" value="FlhF"/>
    <property type="match status" value="1"/>
</dbReference>
<evidence type="ECO:0000256" key="2">
    <source>
        <dbReference type="ARBA" id="ARBA00008531"/>
    </source>
</evidence>
<dbReference type="EMBL" id="QJJR01000002">
    <property type="protein sequence ID" value="PXW92513.1"/>
    <property type="molecule type" value="Genomic_DNA"/>
</dbReference>
<dbReference type="NCBIfam" id="TIGR03499">
    <property type="entry name" value="FlhF"/>
    <property type="match status" value="1"/>
</dbReference>
<evidence type="ECO:0000256" key="1">
    <source>
        <dbReference type="ARBA" id="ARBA00004413"/>
    </source>
</evidence>
<gene>
    <name evidence="16" type="ORF">DES38_10294</name>
</gene>
<feature type="domain" description="SRP54-type proteins GTP-binding" evidence="15">
    <location>
        <begin position="184"/>
        <end position="375"/>
    </location>
</feature>
<evidence type="ECO:0000256" key="5">
    <source>
        <dbReference type="ARBA" id="ARBA00022475"/>
    </source>
</evidence>
<dbReference type="InterPro" id="IPR000897">
    <property type="entry name" value="SRP54_GTPase_dom"/>
</dbReference>
<dbReference type="SMART" id="SM00962">
    <property type="entry name" value="SRP54"/>
    <property type="match status" value="1"/>
</dbReference>
<keyword evidence="7" id="KW-1005">Bacterial flagellum biogenesis</keyword>
<keyword evidence="17" id="KW-1185">Reference proteome</keyword>
<evidence type="ECO:0000256" key="3">
    <source>
        <dbReference type="ARBA" id="ARBA00014919"/>
    </source>
</evidence>
<name>A0A2V3WDC4_9BACI</name>
<dbReference type="GO" id="GO:0044781">
    <property type="term" value="P:bacterial-type flagellum organization"/>
    <property type="evidence" value="ECO:0007669"/>
    <property type="project" value="UniProtKB-UniRule"/>
</dbReference>
<comment type="subcellular location">
    <subcellularLocation>
        <location evidence="1">Cell membrane</location>
        <topology evidence="1">Peripheral membrane protein</topology>
        <orientation evidence="1">Cytoplasmic side</orientation>
    </subcellularLocation>
</comment>
<keyword evidence="6" id="KW-0547">Nucleotide-binding</keyword>
<dbReference type="InterPro" id="IPR003593">
    <property type="entry name" value="AAA+_ATPase"/>
</dbReference>
<evidence type="ECO:0000259" key="14">
    <source>
        <dbReference type="SMART" id="SM00382"/>
    </source>
</evidence>
<dbReference type="SMART" id="SM00382">
    <property type="entry name" value="AAA"/>
    <property type="match status" value="1"/>
</dbReference>
<dbReference type="InterPro" id="IPR047040">
    <property type="entry name" value="FlhF__GTPase_dom"/>
</dbReference>
<dbReference type="Proteomes" id="UP000247922">
    <property type="component" value="Unassembled WGS sequence"/>
</dbReference>
<sequence length="381" mass="43194">MKVKKFMAPTMPEVMNKVRKDLGSDAVILNSKVVFTGGFLGLFKKRNVEVVAALETDQSLKRQQPAPKANPSDDKLSQLKTYIKDETNQPEKEQQIVLEELRALRKMMEDKTDERASFSPAYETLYRELLEQDIDEAFLYDWLKQIEEEKSDQDLMYQEVKAIVRERLTTLFAQTKSGEMAFEKRFVHLVGPTGVGKTTTIAKLAAHALLNDKKKVALITTDTYRIAAIEQLKTYAKILDIPLEIAYTIEDYQKARLKFQQYDLVFVDTAGRNFRDPKYVEDLSRVVDLNTDIETYLVLSLTAKNKDLLQIYQQFTAIPLKGFIFTKKDETDTSGAIVQLVANAQIGVSYITTGQDVPDDITSAAPDYLASLVMGSTHDES</sequence>
<evidence type="ECO:0000256" key="12">
    <source>
        <dbReference type="ARBA" id="ARBA00025337"/>
    </source>
</evidence>
<organism evidence="16 17">
    <name type="scientific">Streptohalobacillus salinus</name>
    <dbReference type="NCBI Taxonomy" id="621096"/>
    <lineage>
        <taxon>Bacteria</taxon>
        <taxon>Bacillati</taxon>
        <taxon>Bacillota</taxon>
        <taxon>Bacilli</taxon>
        <taxon>Bacillales</taxon>
        <taxon>Bacillaceae</taxon>
        <taxon>Streptohalobacillus</taxon>
    </lineage>
</organism>
<comment type="function">
    <text evidence="12">Necessary for flagellar biosynthesis. May be involved in translocation of the flagellum.</text>
</comment>
<feature type="domain" description="AAA+ ATPase" evidence="14">
    <location>
        <begin position="183"/>
        <end position="352"/>
    </location>
</feature>
<comment type="caution">
    <text evidence="16">The sequence shown here is derived from an EMBL/GenBank/DDBJ whole genome shotgun (WGS) entry which is preliminary data.</text>
</comment>
<protein>
    <recommendedName>
        <fullName evidence="3 13">Flagellar biosynthesis protein FlhF</fullName>
    </recommendedName>
</protein>
<dbReference type="GO" id="GO:0005047">
    <property type="term" value="F:signal recognition particle binding"/>
    <property type="evidence" value="ECO:0007669"/>
    <property type="project" value="TreeGrafter"/>
</dbReference>
<dbReference type="Gene3D" id="1.20.120.1380">
    <property type="entry name" value="Flagellar FlhF biosynthesis protein, N domain"/>
    <property type="match status" value="1"/>
</dbReference>
<keyword evidence="5" id="KW-1003">Cell membrane</keyword>
<comment type="similarity">
    <text evidence="2">Belongs to the GTP-binding SRP family.</text>
</comment>
<keyword evidence="10" id="KW-0472">Membrane</keyword>
<dbReference type="AlphaFoldDB" id="A0A2V3WDC4"/>
<dbReference type="SUPFAM" id="SSF52540">
    <property type="entry name" value="P-loop containing nucleoside triphosphate hydrolases"/>
    <property type="match status" value="1"/>
</dbReference>
<proteinExistence type="inferred from homology"/>
<evidence type="ECO:0000256" key="11">
    <source>
        <dbReference type="ARBA" id="ARBA00023225"/>
    </source>
</evidence>